<dbReference type="Pfam" id="PF12804">
    <property type="entry name" value="NTP_transf_3"/>
    <property type="match status" value="1"/>
</dbReference>
<sequence>MCGGRGTRLESDREKPLHRIRGTTMVERVVDALEASDVESISAATSPNAPETRRLLADDDRVDLVETPGDGYVDDLLAALDRPDVSTPLLTVPADLPLLEAPTIDRVCADHGDLNASRTVCVPAAFKRRLGVSDETRLQPNDHLVPTGVNVVGDPEESHEMTDVRYDYRLAVNVNRLEDARIAAALLESDGSDARSGGADRCA</sequence>
<dbReference type="AlphaFoldDB" id="A0A3N6NPB8"/>
<dbReference type="PANTHER" id="PTHR43777">
    <property type="entry name" value="MOLYBDENUM COFACTOR CYTIDYLYLTRANSFERASE"/>
    <property type="match status" value="1"/>
</dbReference>
<dbReference type="SUPFAM" id="SSF53448">
    <property type="entry name" value="Nucleotide-diphospho-sugar transferases"/>
    <property type="match status" value="1"/>
</dbReference>
<dbReference type="InterPro" id="IPR025877">
    <property type="entry name" value="MobA-like_NTP_Trfase"/>
</dbReference>
<proteinExistence type="predicted"/>
<name>A0A3N6NPB8_NATCH</name>
<dbReference type="Gene3D" id="3.90.550.10">
    <property type="entry name" value="Spore Coat Polysaccharide Biosynthesis Protein SpsA, Chain A"/>
    <property type="match status" value="1"/>
</dbReference>
<dbReference type="GO" id="GO:0016779">
    <property type="term" value="F:nucleotidyltransferase activity"/>
    <property type="evidence" value="ECO:0007669"/>
    <property type="project" value="UniProtKB-ARBA"/>
</dbReference>
<gene>
    <name evidence="2" type="ORF">EA472_08355</name>
</gene>
<dbReference type="InterPro" id="IPR029044">
    <property type="entry name" value="Nucleotide-diphossugar_trans"/>
</dbReference>
<protein>
    <submittedName>
        <fullName evidence="2">Cobalamin biosynthesis protein CobY</fullName>
    </submittedName>
</protein>
<dbReference type="Proteomes" id="UP000281431">
    <property type="component" value="Unassembled WGS sequence"/>
</dbReference>
<dbReference type="EMBL" id="REFZ01000004">
    <property type="protein sequence ID" value="RQH01503.1"/>
    <property type="molecule type" value="Genomic_DNA"/>
</dbReference>
<evidence type="ECO:0000259" key="1">
    <source>
        <dbReference type="Pfam" id="PF12804"/>
    </source>
</evidence>
<accession>A0A3N6NPB8</accession>
<dbReference type="PANTHER" id="PTHR43777:SF1">
    <property type="entry name" value="MOLYBDENUM COFACTOR CYTIDYLYLTRANSFERASE"/>
    <property type="match status" value="1"/>
</dbReference>
<evidence type="ECO:0000313" key="3">
    <source>
        <dbReference type="Proteomes" id="UP000281431"/>
    </source>
</evidence>
<feature type="domain" description="MobA-like NTP transferase" evidence="1">
    <location>
        <begin position="2"/>
        <end position="129"/>
    </location>
</feature>
<organism evidence="2 3">
    <name type="scientific">Natrarchaeobius chitinivorans</name>
    <dbReference type="NCBI Taxonomy" id="1679083"/>
    <lineage>
        <taxon>Archaea</taxon>
        <taxon>Methanobacteriati</taxon>
        <taxon>Methanobacteriota</taxon>
        <taxon>Stenosarchaea group</taxon>
        <taxon>Halobacteria</taxon>
        <taxon>Halobacteriales</taxon>
        <taxon>Natrialbaceae</taxon>
        <taxon>Natrarchaeobius</taxon>
    </lineage>
</organism>
<keyword evidence="3" id="KW-1185">Reference proteome</keyword>
<evidence type="ECO:0000313" key="2">
    <source>
        <dbReference type="EMBL" id="RQH01503.1"/>
    </source>
</evidence>
<comment type="caution">
    <text evidence="2">The sequence shown here is derived from an EMBL/GenBank/DDBJ whole genome shotgun (WGS) entry which is preliminary data.</text>
</comment>
<reference evidence="2 3" key="1">
    <citation type="submission" date="2018-10" db="EMBL/GenBank/DDBJ databases">
        <title>Natrarchaeobius chitinivorans gen. nov., sp. nov., and Natrarchaeobius haloalkaliphilus sp. nov., alkaliphilic, chitin-utilizing haloarchaea from hypersaline alkaline lakes.</title>
        <authorList>
            <person name="Sorokin D.Y."/>
            <person name="Elcheninov A.G."/>
            <person name="Kostrikina N.A."/>
            <person name="Bale N.J."/>
            <person name="Sinninghe Damste J.S."/>
            <person name="Khijniak T.V."/>
            <person name="Kublanov I.V."/>
            <person name="Toshchakov S.V."/>
        </authorList>
    </citation>
    <scope>NUCLEOTIDE SEQUENCE [LARGE SCALE GENOMIC DNA]</scope>
    <source>
        <strain evidence="2 3">AArcht7</strain>
    </source>
</reference>
<dbReference type="OrthoDB" id="9782at2157"/>